<dbReference type="PANTHER" id="PTHR19818:SF139">
    <property type="entry name" value="PAIR-RULE PROTEIN ODD-PAIRED"/>
    <property type="match status" value="1"/>
</dbReference>
<keyword evidence="1" id="KW-0479">Metal-binding</keyword>
<dbReference type="SUPFAM" id="SSF57667">
    <property type="entry name" value="beta-beta-alpha zinc fingers"/>
    <property type="match status" value="1"/>
</dbReference>
<dbReference type="PROSITE" id="PS50157">
    <property type="entry name" value="ZINC_FINGER_C2H2_2"/>
    <property type="match status" value="2"/>
</dbReference>
<dbReference type="GeneID" id="70136681"/>
<accession>A0A9P8UEB5</accession>
<dbReference type="PROSITE" id="PS00028">
    <property type="entry name" value="ZINC_FINGER_C2H2_1"/>
    <property type="match status" value="1"/>
</dbReference>
<feature type="compositionally biased region" description="Polar residues" evidence="6">
    <location>
        <begin position="22"/>
        <end position="45"/>
    </location>
</feature>
<feature type="compositionally biased region" description="Low complexity" evidence="6">
    <location>
        <begin position="227"/>
        <end position="236"/>
    </location>
</feature>
<evidence type="ECO:0000313" key="8">
    <source>
        <dbReference type="EMBL" id="KAH6648361.1"/>
    </source>
</evidence>
<feature type="domain" description="C2H2-type" evidence="7">
    <location>
        <begin position="233"/>
        <end position="260"/>
    </location>
</feature>
<dbReference type="GO" id="GO:0008270">
    <property type="term" value="F:zinc ion binding"/>
    <property type="evidence" value="ECO:0007669"/>
    <property type="project" value="UniProtKB-KW"/>
</dbReference>
<evidence type="ECO:0000256" key="2">
    <source>
        <dbReference type="ARBA" id="ARBA00022737"/>
    </source>
</evidence>
<dbReference type="SMART" id="SM00355">
    <property type="entry name" value="ZnF_C2H2"/>
    <property type="match status" value="3"/>
</dbReference>
<sequence>MTTLEMLESISSPAVAELQGENEPSTSYMSTPDTTTLETLESTPCSAVAEVQEEIEPSKSSPANTVLQSGNEVSNNDQPSAPSPPPTNSHSVLSEESAAGPVQPVELAIIRQAYGPGLAIEDDDSSGLSSPPSSRSPVSGFGKDGDDEYGATALLSLQDQTQLPSIRAQLPGQFPIPSPPTVGRRKRRASNPVPSTTAYTNQRPKRKTTSRLSSSALDKASRPVTASPSSSQVSCSSCGKTCRDSKVLEQHMQEATVHIGNVCRWPGCSHIAPSSRALNKHITDHNTELKPQSDSNVFKCMWPNCGKTFTLAETLARHLRAHQISASQATENGTTQA</sequence>
<reference evidence="8" key="1">
    <citation type="journal article" date="2021" name="Nat. Commun.">
        <title>Genetic determinants of endophytism in the Arabidopsis root mycobiome.</title>
        <authorList>
            <person name="Mesny F."/>
            <person name="Miyauchi S."/>
            <person name="Thiergart T."/>
            <person name="Pickel B."/>
            <person name="Atanasova L."/>
            <person name="Karlsson M."/>
            <person name="Huettel B."/>
            <person name="Barry K.W."/>
            <person name="Haridas S."/>
            <person name="Chen C."/>
            <person name="Bauer D."/>
            <person name="Andreopoulos W."/>
            <person name="Pangilinan J."/>
            <person name="LaButti K."/>
            <person name="Riley R."/>
            <person name="Lipzen A."/>
            <person name="Clum A."/>
            <person name="Drula E."/>
            <person name="Henrissat B."/>
            <person name="Kohler A."/>
            <person name="Grigoriev I.V."/>
            <person name="Martin F.M."/>
            <person name="Hacquard S."/>
        </authorList>
    </citation>
    <scope>NUCLEOTIDE SEQUENCE</scope>
    <source>
        <strain evidence="8">MPI-SDFR-AT-0073</strain>
    </source>
</reference>
<evidence type="ECO:0000256" key="6">
    <source>
        <dbReference type="SAM" id="MobiDB-lite"/>
    </source>
</evidence>
<feature type="compositionally biased region" description="Low complexity" evidence="6">
    <location>
        <begin position="126"/>
        <end position="141"/>
    </location>
</feature>
<dbReference type="PANTHER" id="PTHR19818">
    <property type="entry name" value="ZINC FINGER PROTEIN ZIC AND GLI"/>
    <property type="match status" value="1"/>
</dbReference>
<name>A0A9P8UEB5_9PEZI</name>
<keyword evidence="2" id="KW-0677">Repeat</keyword>
<keyword evidence="4" id="KW-0862">Zinc</keyword>
<feature type="domain" description="C2H2-type" evidence="7">
    <location>
        <begin position="298"/>
        <end position="322"/>
    </location>
</feature>
<evidence type="ECO:0000256" key="5">
    <source>
        <dbReference type="PROSITE-ProRule" id="PRU00042"/>
    </source>
</evidence>
<comment type="caution">
    <text evidence="8">The sequence shown here is derived from an EMBL/GenBank/DDBJ whole genome shotgun (WGS) entry which is preliminary data.</text>
</comment>
<dbReference type="Gene3D" id="3.30.160.60">
    <property type="entry name" value="Classic Zinc Finger"/>
    <property type="match status" value="1"/>
</dbReference>
<keyword evidence="9" id="KW-1185">Reference proteome</keyword>
<dbReference type="GO" id="GO:0005634">
    <property type="term" value="C:nucleus"/>
    <property type="evidence" value="ECO:0007669"/>
    <property type="project" value="UniProtKB-ARBA"/>
</dbReference>
<gene>
    <name evidence="8" type="ORF">BKA67DRAFT_661343</name>
</gene>
<feature type="region of interest" description="Disordered" evidence="6">
    <location>
        <begin position="1"/>
        <end position="104"/>
    </location>
</feature>
<dbReference type="GO" id="GO:0000978">
    <property type="term" value="F:RNA polymerase II cis-regulatory region sequence-specific DNA binding"/>
    <property type="evidence" value="ECO:0007669"/>
    <property type="project" value="TreeGrafter"/>
</dbReference>
<organism evidence="8 9">
    <name type="scientific">Truncatella angustata</name>
    <dbReference type="NCBI Taxonomy" id="152316"/>
    <lineage>
        <taxon>Eukaryota</taxon>
        <taxon>Fungi</taxon>
        <taxon>Dikarya</taxon>
        <taxon>Ascomycota</taxon>
        <taxon>Pezizomycotina</taxon>
        <taxon>Sordariomycetes</taxon>
        <taxon>Xylariomycetidae</taxon>
        <taxon>Amphisphaeriales</taxon>
        <taxon>Sporocadaceae</taxon>
        <taxon>Truncatella</taxon>
    </lineage>
</organism>
<evidence type="ECO:0000256" key="4">
    <source>
        <dbReference type="ARBA" id="ARBA00022833"/>
    </source>
</evidence>
<dbReference type="InterPro" id="IPR013087">
    <property type="entry name" value="Znf_C2H2_type"/>
</dbReference>
<dbReference type="EMBL" id="JAGPXC010000007">
    <property type="protein sequence ID" value="KAH6648361.1"/>
    <property type="molecule type" value="Genomic_DNA"/>
</dbReference>
<dbReference type="InterPro" id="IPR036236">
    <property type="entry name" value="Znf_C2H2_sf"/>
</dbReference>
<dbReference type="Proteomes" id="UP000758603">
    <property type="component" value="Unassembled WGS sequence"/>
</dbReference>
<keyword evidence="3 5" id="KW-0863">Zinc-finger</keyword>
<evidence type="ECO:0000313" key="9">
    <source>
        <dbReference type="Proteomes" id="UP000758603"/>
    </source>
</evidence>
<dbReference type="RefSeq" id="XP_045954868.1">
    <property type="nucleotide sequence ID" value="XM_046107790.1"/>
</dbReference>
<protein>
    <recommendedName>
        <fullName evidence="7">C2H2-type domain-containing protein</fullName>
    </recommendedName>
</protein>
<evidence type="ECO:0000256" key="1">
    <source>
        <dbReference type="ARBA" id="ARBA00022723"/>
    </source>
</evidence>
<feature type="region of interest" description="Disordered" evidence="6">
    <location>
        <begin position="116"/>
        <end position="149"/>
    </location>
</feature>
<dbReference type="OrthoDB" id="6365676at2759"/>
<dbReference type="InterPro" id="IPR050329">
    <property type="entry name" value="GLI_C2H2-zinc-finger"/>
</dbReference>
<proteinExistence type="predicted"/>
<feature type="compositionally biased region" description="Polar residues" evidence="6">
    <location>
        <begin position="192"/>
        <end position="202"/>
    </location>
</feature>
<dbReference type="AlphaFoldDB" id="A0A9P8UEB5"/>
<dbReference type="Pfam" id="PF00096">
    <property type="entry name" value="zf-C2H2"/>
    <property type="match status" value="1"/>
</dbReference>
<dbReference type="GO" id="GO:0000981">
    <property type="term" value="F:DNA-binding transcription factor activity, RNA polymerase II-specific"/>
    <property type="evidence" value="ECO:0007669"/>
    <property type="project" value="TreeGrafter"/>
</dbReference>
<dbReference type="GO" id="GO:0045944">
    <property type="term" value="P:positive regulation of transcription by RNA polymerase II"/>
    <property type="evidence" value="ECO:0007669"/>
    <property type="project" value="UniProtKB-ARBA"/>
</dbReference>
<feature type="region of interest" description="Disordered" evidence="6">
    <location>
        <begin position="166"/>
        <end position="236"/>
    </location>
</feature>
<evidence type="ECO:0000256" key="3">
    <source>
        <dbReference type="ARBA" id="ARBA00022771"/>
    </source>
</evidence>
<evidence type="ECO:0000259" key="7">
    <source>
        <dbReference type="PROSITE" id="PS50157"/>
    </source>
</evidence>
<feature type="compositionally biased region" description="Polar residues" evidence="6">
    <location>
        <begin position="58"/>
        <end position="80"/>
    </location>
</feature>